<keyword evidence="2" id="KW-0238">DNA-binding</keyword>
<keyword evidence="3" id="KW-0804">Transcription</keyword>
<dbReference type="Gene3D" id="1.10.10.60">
    <property type="entry name" value="Homeodomain-like"/>
    <property type="match status" value="1"/>
</dbReference>
<dbReference type="InterPro" id="IPR050204">
    <property type="entry name" value="AraC_XylS_family_regulators"/>
</dbReference>
<dbReference type="SMART" id="SM00342">
    <property type="entry name" value="HTH_ARAC"/>
    <property type="match status" value="1"/>
</dbReference>
<dbReference type="KEGG" id="tbn:TBH_C1076"/>
<dbReference type="InterPro" id="IPR018060">
    <property type="entry name" value="HTH_AraC"/>
</dbReference>
<reference evidence="5 6" key="1">
    <citation type="journal article" date="2014" name="PLoS ONE">
        <title>Physiological and genomic features of a novel sulfur-oxidizing gammaproteobacterium belonging to a previously uncultivated symbiotic lineage isolated from a hydrothermal vent.</title>
        <authorList>
            <person name="Nunoura T."/>
            <person name="Takaki Y."/>
            <person name="Kazama H."/>
            <person name="Kakuta J."/>
            <person name="Shimamura S."/>
            <person name="Makita H."/>
            <person name="Hirai M."/>
            <person name="Miyazaki M."/>
            <person name="Takai K."/>
        </authorList>
    </citation>
    <scope>NUCLEOTIDE SEQUENCE [LARGE SCALE GENOMIC DNA]</scope>
    <source>
        <strain evidence="5 6">Hiromi1</strain>
    </source>
</reference>
<evidence type="ECO:0000313" key="6">
    <source>
        <dbReference type="Proteomes" id="UP000031631"/>
    </source>
</evidence>
<dbReference type="GO" id="GO:0003700">
    <property type="term" value="F:DNA-binding transcription factor activity"/>
    <property type="evidence" value="ECO:0007669"/>
    <property type="project" value="InterPro"/>
</dbReference>
<accession>A0A7U6JI93</accession>
<dbReference type="Pfam" id="PF12833">
    <property type="entry name" value="HTH_18"/>
    <property type="match status" value="1"/>
</dbReference>
<dbReference type="InterPro" id="IPR009594">
    <property type="entry name" value="Tscrpt_reg_HTH_AraC_N"/>
</dbReference>
<keyword evidence="1" id="KW-0805">Transcription regulation</keyword>
<dbReference type="GO" id="GO:0043565">
    <property type="term" value="F:sequence-specific DNA binding"/>
    <property type="evidence" value="ECO:0007669"/>
    <property type="project" value="InterPro"/>
</dbReference>
<feature type="domain" description="HTH araC/xylS-type" evidence="4">
    <location>
        <begin position="204"/>
        <end position="301"/>
    </location>
</feature>
<dbReference type="SUPFAM" id="SSF46689">
    <property type="entry name" value="Homeodomain-like"/>
    <property type="match status" value="2"/>
</dbReference>
<dbReference type="InterPro" id="IPR009057">
    <property type="entry name" value="Homeodomain-like_sf"/>
</dbReference>
<dbReference type="RefSeq" id="WP_041066353.1">
    <property type="nucleotide sequence ID" value="NZ_AP012273.1"/>
</dbReference>
<sequence>MAVNPLNGLRAPQKLIENKVSFAGDSSEVSIYDTYEAASRVYLEADELLFCGMITGRKIMHHPNDAQDSPGTVFLPHESFVVAPGEAVEIDFPDASLENPTTCLTVEISKEKVSQVSERLMESLAQPELADSWQFGNPVLHTRHNSETQRLLNRLTKLFTENHPDRNVLIDLNVTELIIRLLRHKTRDFLLTWCSQDPEANALIAALDWINSTLSQPLDIERLCRHAGMSRSRLYVEFKEKIGCSPVELQQQLRLKRAAERIRNGEAITAVAYDLGFKSPSHFCRRFKAFYGCVATEYKERSGR</sequence>
<gene>
    <name evidence="5" type="ORF">TBH_C1076</name>
</gene>
<evidence type="ECO:0000256" key="1">
    <source>
        <dbReference type="ARBA" id="ARBA00023015"/>
    </source>
</evidence>
<dbReference type="PROSITE" id="PS01124">
    <property type="entry name" value="HTH_ARAC_FAMILY_2"/>
    <property type="match status" value="1"/>
</dbReference>
<dbReference type="Proteomes" id="UP000031631">
    <property type="component" value="Chromosome"/>
</dbReference>
<proteinExistence type="predicted"/>
<evidence type="ECO:0000256" key="3">
    <source>
        <dbReference type="ARBA" id="ARBA00023163"/>
    </source>
</evidence>
<dbReference type="AlphaFoldDB" id="A0A7U6JI93"/>
<dbReference type="EMBL" id="AP012273">
    <property type="protein sequence ID" value="BAO44005.1"/>
    <property type="molecule type" value="Genomic_DNA"/>
</dbReference>
<dbReference type="OrthoDB" id="9783876at2"/>
<evidence type="ECO:0000313" key="5">
    <source>
        <dbReference type="EMBL" id="BAO44005.1"/>
    </source>
</evidence>
<dbReference type="PANTHER" id="PTHR46796">
    <property type="entry name" value="HTH-TYPE TRANSCRIPTIONAL ACTIVATOR RHAS-RELATED"/>
    <property type="match status" value="1"/>
</dbReference>
<evidence type="ECO:0000259" key="4">
    <source>
        <dbReference type="PROSITE" id="PS01124"/>
    </source>
</evidence>
<keyword evidence="6" id="KW-1185">Reference proteome</keyword>
<evidence type="ECO:0000256" key="2">
    <source>
        <dbReference type="ARBA" id="ARBA00023125"/>
    </source>
</evidence>
<organism evidence="5 6">
    <name type="scientific">Thiolapillus brandeum</name>
    <dbReference type="NCBI Taxonomy" id="1076588"/>
    <lineage>
        <taxon>Bacteria</taxon>
        <taxon>Pseudomonadati</taxon>
        <taxon>Pseudomonadota</taxon>
        <taxon>Gammaproteobacteria</taxon>
        <taxon>Chromatiales</taxon>
        <taxon>Sedimenticolaceae</taxon>
        <taxon>Thiolapillus</taxon>
    </lineage>
</organism>
<dbReference type="Pfam" id="PF06719">
    <property type="entry name" value="AraC_N"/>
    <property type="match status" value="1"/>
</dbReference>
<protein>
    <submittedName>
        <fullName evidence="5">Transcriptional regulator, AraC family</fullName>
    </submittedName>
</protein>
<name>A0A7U6JI93_9GAMM</name>